<dbReference type="PANTHER" id="PTHR42110:SF1">
    <property type="entry name" value="L-ASPARAGINASE, PUTATIVE (AFU_ORTHOLOGUE AFUA_3G11890)-RELATED"/>
    <property type="match status" value="1"/>
</dbReference>
<organism evidence="1">
    <name type="scientific">freshwater metagenome</name>
    <dbReference type="NCBI Taxonomy" id="449393"/>
    <lineage>
        <taxon>unclassified sequences</taxon>
        <taxon>metagenomes</taxon>
        <taxon>ecological metagenomes</taxon>
    </lineage>
</organism>
<dbReference type="AlphaFoldDB" id="A0A6J6GXL4"/>
<reference evidence="1" key="1">
    <citation type="submission" date="2020-05" db="EMBL/GenBank/DDBJ databases">
        <authorList>
            <person name="Chiriac C."/>
            <person name="Salcher M."/>
            <person name="Ghai R."/>
            <person name="Kavagutti S V."/>
        </authorList>
    </citation>
    <scope>NUCLEOTIDE SEQUENCE</scope>
</reference>
<accession>A0A6J6GXL4</accession>
<name>A0A6J6GXL4_9ZZZZ</name>
<evidence type="ECO:0000313" key="1">
    <source>
        <dbReference type="EMBL" id="CAB4601338.1"/>
    </source>
</evidence>
<dbReference type="Pfam" id="PF06089">
    <property type="entry name" value="Asparaginase_II"/>
    <property type="match status" value="1"/>
</dbReference>
<sequence length="305" mass="32109">MSAVLAQLVRSGLVESTHCGHLILISPDGTDLLTLGDVDAEMYPRSAIKSLQAAAMVRNGLKLNPEQLALVCASHGGTVRHQEVALEILQSVGLNEKQLLNTPDRPIDHEARIAWGANPATSLAANCSGKHAGMLATCVVNGWDTKNYLDVNHPLQIAIAKEITELTGQPINRVSTDGCGAPLFSMSTRSIAVAARNMRINHDPVFTELINACLKHPEMILAEGAFDTRMMRAVPGLFVKGGAESVMLASLPDGSAIAWKISDGASRANGPMMKAALAKFGITIEGEEVEVLGGGTPVGSLSASF</sequence>
<dbReference type="InterPro" id="IPR010349">
    <property type="entry name" value="Asparaginase_II"/>
</dbReference>
<dbReference type="PANTHER" id="PTHR42110">
    <property type="entry name" value="L-ASPARAGINASE, PUTATIVE (AFU_ORTHOLOGUE AFUA_3G11890)-RELATED"/>
    <property type="match status" value="1"/>
</dbReference>
<proteinExistence type="predicted"/>
<gene>
    <name evidence="1" type="ORF">UFOPK1852_00081</name>
</gene>
<dbReference type="EMBL" id="CAEZUS010000005">
    <property type="protein sequence ID" value="CAB4601338.1"/>
    <property type="molecule type" value="Genomic_DNA"/>
</dbReference>
<protein>
    <submittedName>
        <fullName evidence="1">Unannotated protein</fullName>
    </submittedName>
</protein>